<keyword evidence="1" id="KW-0805">Transcription regulation</keyword>
<feature type="domain" description="HTH araC/xylS-type" evidence="4">
    <location>
        <begin position="178"/>
        <end position="261"/>
    </location>
</feature>
<evidence type="ECO:0000259" key="4">
    <source>
        <dbReference type="PROSITE" id="PS01124"/>
    </source>
</evidence>
<dbReference type="Proteomes" id="UP000741013">
    <property type="component" value="Unassembled WGS sequence"/>
</dbReference>
<keyword evidence="2" id="KW-0238">DNA-binding</keyword>
<protein>
    <submittedName>
        <fullName evidence="5">AraC-like DNA-binding protein</fullName>
    </submittedName>
</protein>
<dbReference type="Pfam" id="PF12833">
    <property type="entry name" value="HTH_18"/>
    <property type="match status" value="1"/>
</dbReference>
<evidence type="ECO:0000256" key="2">
    <source>
        <dbReference type="ARBA" id="ARBA00023125"/>
    </source>
</evidence>
<organism evidence="5 6">
    <name type="scientific">Amycolatopsis magusensis</name>
    <dbReference type="NCBI Taxonomy" id="882444"/>
    <lineage>
        <taxon>Bacteria</taxon>
        <taxon>Bacillati</taxon>
        <taxon>Actinomycetota</taxon>
        <taxon>Actinomycetes</taxon>
        <taxon>Pseudonocardiales</taxon>
        <taxon>Pseudonocardiaceae</taxon>
        <taxon>Amycolatopsis</taxon>
    </lineage>
</organism>
<sequence length="276" mass="30163">MSDQWAARPPHPALRQVVRRYVGYTQHGVTLPVHRGLPSRSVTLIISLAEPIRVVGGPGAEHGPLRRHCVVGGLHLAPVLIGQDFHQQGLHLELNPLGVRALLGVSATELASTTVDAGELPVPWARDLPARLRELPDWAARFDLLDRELAATIAPVTLVSEIQWAWRSMVAGHGGVGVSELAEEIGWSRRHFSERFAREVGVSPKQAARLMRFERSESLLRSGGWRTLADVAAQAGYYDQAHMANEWRSLAGCPPSTWIAEELPFLQAGGTALLAH</sequence>
<keyword evidence="6" id="KW-1185">Reference proteome</keyword>
<comment type="caution">
    <text evidence="5">The sequence shown here is derived from an EMBL/GenBank/DDBJ whole genome shotgun (WGS) entry which is preliminary data.</text>
</comment>
<dbReference type="Gene3D" id="1.10.10.60">
    <property type="entry name" value="Homeodomain-like"/>
    <property type="match status" value="1"/>
</dbReference>
<dbReference type="PROSITE" id="PS01124">
    <property type="entry name" value="HTH_ARAC_FAMILY_2"/>
    <property type="match status" value="1"/>
</dbReference>
<evidence type="ECO:0000313" key="6">
    <source>
        <dbReference type="Proteomes" id="UP000741013"/>
    </source>
</evidence>
<dbReference type="RefSeq" id="WP_209669439.1">
    <property type="nucleotide sequence ID" value="NZ_JAGGMS010000001.1"/>
</dbReference>
<accession>A0ABS4Q3Y6</accession>
<name>A0ABS4Q3Y6_9PSEU</name>
<gene>
    <name evidence="5" type="ORF">JOM49_007922</name>
</gene>
<evidence type="ECO:0000256" key="1">
    <source>
        <dbReference type="ARBA" id="ARBA00023015"/>
    </source>
</evidence>
<keyword evidence="3" id="KW-0804">Transcription</keyword>
<dbReference type="SMART" id="SM00342">
    <property type="entry name" value="HTH_ARAC"/>
    <property type="match status" value="1"/>
</dbReference>
<evidence type="ECO:0000313" key="5">
    <source>
        <dbReference type="EMBL" id="MBP2186396.1"/>
    </source>
</evidence>
<dbReference type="EMBL" id="JAGGMS010000001">
    <property type="protein sequence ID" value="MBP2186396.1"/>
    <property type="molecule type" value="Genomic_DNA"/>
</dbReference>
<dbReference type="PANTHER" id="PTHR46796">
    <property type="entry name" value="HTH-TYPE TRANSCRIPTIONAL ACTIVATOR RHAS-RELATED"/>
    <property type="match status" value="1"/>
</dbReference>
<dbReference type="InterPro" id="IPR018060">
    <property type="entry name" value="HTH_AraC"/>
</dbReference>
<evidence type="ECO:0000256" key="3">
    <source>
        <dbReference type="ARBA" id="ARBA00023163"/>
    </source>
</evidence>
<dbReference type="PANTHER" id="PTHR46796:SF15">
    <property type="entry name" value="BLL1074 PROTEIN"/>
    <property type="match status" value="1"/>
</dbReference>
<proteinExistence type="predicted"/>
<dbReference type="InterPro" id="IPR050204">
    <property type="entry name" value="AraC_XylS_family_regulators"/>
</dbReference>
<reference evidence="5 6" key="1">
    <citation type="submission" date="2021-03" db="EMBL/GenBank/DDBJ databases">
        <title>Sequencing the genomes of 1000 actinobacteria strains.</title>
        <authorList>
            <person name="Klenk H.-P."/>
        </authorList>
    </citation>
    <scope>NUCLEOTIDE SEQUENCE [LARGE SCALE GENOMIC DNA]</scope>
    <source>
        <strain evidence="5 6">DSM 45510</strain>
    </source>
</reference>